<name>A0A1B2JFR4_PICPA</name>
<dbReference type="GO" id="GO:0005737">
    <property type="term" value="C:cytoplasm"/>
    <property type="evidence" value="ECO:0007669"/>
    <property type="project" value="TreeGrafter"/>
</dbReference>
<reference evidence="9 10" key="1">
    <citation type="submission" date="2016-02" db="EMBL/GenBank/DDBJ databases">
        <title>Comparative genomic and transcriptomic foundation for Pichia pastoris.</title>
        <authorList>
            <person name="Love K.R."/>
            <person name="Shah K.A."/>
            <person name="Whittaker C.A."/>
            <person name="Wu J."/>
            <person name="Bartlett M.C."/>
            <person name="Ma D."/>
            <person name="Leeson R.L."/>
            <person name="Priest M."/>
            <person name="Young S.K."/>
            <person name="Love J.C."/>
        </authorList>
    </citation>
    <scope>NUCLEOTIDE SEQUENCE [LARGE SCALE GENOMIC DNA]</scope>
    <source>
        <strain evidence="9 10">ATCC 28485</strain>
    </source>
</reference>
<dbReference type="PROSITE" id="PS00108">
    <property type="entry name" value="PROTEIN_KINASE_ST"/>
    <property type="match status" value="1"/>
</dbReference>
<keyword evidence="5" id="KW-0418">Kinase</keyword>
<dbReference type="PANTHER" id="PTHR24058:SF22">
    <property type="entry name" value="DUAL SPECIFICITY TYROSINE-PHOSPHORYLATION-REGULATED KINASE 4"/>
    <property type="match status" value="1"/>
</dbReference>
<evidence type="ECO:0000256" key="7">
    <source>
        <dbReference type="SAM" id="MobiDB-lite"/>
    </source>
</evidence>
<proteinExistence type="inferred from homology"/>
<evidence type="ECO:0000259" key="8">
    <source>
        <dbReference type="PROSITE" id="PS50011"/>
    </source>
</evidence>
<dbReference type="EMBL" id="CP014586">
    <property type="protein sequence ID" value="ANZ76721.1"/>
    <property type="molecule type" value="Genomic_DNA"/>
</dbReference>
<dbReference type="GO" id="GO:0005856">
    <property type="term" value="C:cytoskeleton"/>
    <property type="evidence" value="ECO:0007669"/>
    <property type="project" value="TreeGrafter"/>
</dbReference>
<evidence type="ECO:0000313" key="10">
    <source>
        <dbReference type="Proteomes" id="UP000094565"/>
    </source>
</evidence>
<gene>
    <name evidence="9" type="ORF">ATY40_BA7503640</name>
</gene>
<dbReference type="OrthoDB" id="9332038at2759"/>
<evidence type="ECO:0000256" key="6">
    <source>
        <dbReference type="ARBA" id="ARBA00022840"/>
    </source>
</evidence>
<evidence type="ECO:0000256" key="2">
    <source>
        <dbReference type="ARBA" id="ARBA00022527"/>
    </source>
</evidence>
<dbReference type="AlphaFoldDB" id="A0A1B2JFR4"/>
<feature type="domain" description="Protein kinase" evidence="8">
    <location>
        <begin position="331"/>
        <end position="667"/>
    </location>
</feature>
<evidence type="ECO:0000256" key="5">
    <source>
        <dbReference type="ARBA" id="ARBA00022777"/>
    </source>
</evidence>
<dbReference type="InterPro" id="IPR050494">
    <property type="entry name" value="Ser_Thr_dual-spec_kinase"/>
</dbReference>
<protein>
    <submittedName>
        <fullName evidence="9">BA75_03640T0</fullName>
    </submittedName>
</protein>
<keyword evidence="10" id="KW-1185">Reference proteome</keyword>
<feature type="compositionally biased region" description="Basic and acidic residues" evidence="7">
    <location>
        <begin position="89"/>
        <end position="102"/>
    </location>
</feature>
<dbReference type="InterPro" id="IPR000719">
    <property type="entry name" value="Prot_kinase_dom"/>
</dbReference>
<comment type="similarity">
    <text evidence="1">Belongs to the protein kinase superfamily. CMGC Ser/Thr protein kinase family. MNB/DYRK subfamily.</text>
</comment>
<keyword evidence="4" id="KW-0547">Nucleotide-binding</keyword>
<evidence type="ECO:0000256" key="3">
    <source>
        <dbReference type="ARBA" id="ARBA00022679"/>
    </source>
</evidence>
<accession>A0A1B2JFR4</accession>
<evidence type="ECO:0000313" key="9">
    <source>
        <dbReference type="EMBL" id="ANZ76721.1"/>
    </source>
</evidence>
<dbReference type="InterPro" id="IPR008271">
    <property type="entry name" value="Ser/Thr_kinase_AS"/>
</dbReference>
<dbReference type="PROSITE" id="PS50011">
    <property type="entry name" value="PROTEIN_KINASE_DOM"/>
    <property type="match status" value="1"/>
</dbReference>
<keyword evidence="3" id="KW-0808">Transferase</keyword>
<feature type="region of interest" description="Disordered" evidence="7">
    <location>
        <begin position="50"/>
        <end position="118"/>
    </location>
</feature>
<keyword evidence="2" id="KW-0723">Serine/threonine-protein kinase</keyword>
<keyword evidence="6" id="KW-0067">ATP-binding</keyword>
<evidence type="ECO:0000256" key="1">
    <source>
        <dbReference type="ARBA" id="ARBA00008867"/>
    </source>
</evidence>
<dbReference type="Gene3D" id="3.30.200.20">
    <property type="entry name" value="Phosphorylase Kinase, domain 1"/>
    <property type="match status" value="1"/>
</dbReference>
<sequence>MELSDTSKNEESFRYYTPKKRDLYQDLDLSYIAKQLAKIGIHGDNDEVVKRSQKVSRIPTLESPSLNRKQYQTPKKTPPGSRLPVLDRSIARETTKSTDRLRSKLNSRTPRSPKDRISPAIKLKPLPFVDKQRRVFSEISPSKNLSKNIRKLSLHGPTKSHIDRENNVPRYLNPTASSLIRKDPPKTATALQSSIASFPVKVPRTRNSQKSSYTRPRARSTRRSTLQDSRNFKVDTIELLFECLRNHKSTHDIISNYTSIKKAHVSLSNSQSTLSMYEKGEILQKKEVYFVGKSKDCKTQISMNNPSNNFGFDNADKSYIANIGDHLNYRYEILNYMGKGSFGNVISCLDHKDQSVVAIKIIKNEMCWSLQAISEIKMLKSLQSRHPHINNHIVRYLDNFHFRGHVCIVSELLLTDLYQVIQSTSFRGLDLNLIQIIARQFIQSLDFIHSKGIIHCDLKPENIMLTPDIATGKINIKVIDFGSSCKEGQLSYSYLQSRYYRAPEVFVGARYDSKIDIWSMATILVELYTGKPLIVCKDEFELFTKALEYFGVPKRDTIQHWQFELNACGPIINQNDKPDTFKSINKSTILWTCFDSFSYNLRLDHVRSLKPNVKIRGTSVDNMLLRHQQFSKSPMLFMPFLDFLDQCFQWDPRERASARQLRDHRFI</sequence>
<dbReference type="Proteomes" id="UP000094565">
    <property type="component" value="Chromosome 3"/>
</dbReference>
<dbReference type="Pfam" id="PF00069">
    <property type="entry name" value="Pkinase"/>
    <property type="match status" value="1"/>
</dbReference>
<feature type="region of interest" description="Disordered" evidence="7">
    <location>
        <begin position="194"/>
        <end position="227"/>
    </location>
</feature>
<dbReference type="InterPro" id="IPR011009">
    <property type="entry name" value="Kinase-like_dom_sf"/>
</dbReference>
<organism evidence="9 10">
    <name type="scientific">Komagataella pastoris</name>
    <name type="common">Yeast</name>
    <name type="synonym">Pichia pastoris</name>
    <dbReference type="NCBI Taxonomy" id="4922"/>
    <lineage>
        <taxon>Eukaryota</taxon>
        <taxon>Fungi</taxon>
        <taxon>Dikarya</taxon>
        <taxon>Ascomycota</taxon>
        <taxon>Saccharomycotina</taxon>
        <taxon>Pichiomycetes</taxon>
        <taxon>Pichiales</taxon>
        <taxon>Pichiaceae</taxon>
        <taxon>Komagataella</taxon>
    </lineage>
</organism>
<dbReference type="CDD" id="cd14210">
    <property type="entry name" value="PKc_DYRK"/>
    <property type="match status" value="1"/>
</dbReference>
<dbReference type="SMART" id="SM00220">
    <property type="entry name" value="S_TKc"/>
    <property type="match status" value="1"/>
</dbReference>
<evidence type="ECO:0000256" key="4">
    <source>
        <dbReference type="ARBA" id="ARBA00022741"/>
    </source>
</evidence>
<feature type="compositionally biased region" description="Polar residues" evidence="7">
    <location>
        <begin position="62"/>
        <end position="75"/>
    </location>
</feature>
<dbReference type="GO" id="GO:0004674">
    <property type="term" value="F:protein serine/threonine kinase activity"/>
    <property type="evidence" value="ECO:0007669"/>
    <property type="project" value="UniProtKB-KW"/>
</dbReference>
<dbReference type="GO" id="GO:0005524">
    <property type="term" value="F:ATP binding"/>
    <property type="evidence" value="ECO:0007669"/>
    <property type="project" value="UniProtKB-KW"/>
</dbReference>
<dbReference type="PANTHER" id="PTHR24058">
    <property type="entry name" value="DUAL SPECIFICITY PROTEIN KINASE"/>
    <property type="match status" value="1"/>
</dbReference>
<dbReference type="SUPFAM" id="SSF56112">
    <property type="entry name" value="Protein kinase-like (PK-like)"/>
    <property type="match status" value="1"/>
</dbReference>
<dbReference type="Gene3D" id="1.10.510.10">
    <property type="entry name" value="Transferase(Phosphotransferase) domain 1"/>
    <property type="match status" value="1"/>
</dbReference>